<dbReference type="InterPro" id="IPR015943">
    <property type="entry name" value="WD40/YVTN_repeat-like_dom_sf"/>
</dbReference>
<sequence>MFARDVLCAAVIMAIILTGCKKTDGQATTQDQTEETTMSEQFQYGFRYDPVEVVASDGSLDASLVRTLLLKTPYPGDAAEVEAHFAKVIGAQNDDGSLKDEDDRPPLEATALKLRRLLQEGYSPKRPQMQRAIAFVEKALAELPEADWPEAPGDAVHVMCLLGKTDRPVIKVRLEALAEKMPELWGGGCPGTPFAQLVDLWAGRDVADVNSAIESTLVWADEAIAAPGCSSKLALCSSWTMIEVLGEIDHPTATRLARRLVPMLLRAQQADGHWREGHGGDKTFFVLRMLSVHGLLDELRDLPPLPADWRIVRALPLPGGRAMNICALDGHLWVLDMAGPAIIEISPTDGAVIKTLEFGPVPGLNAFTLAAGDGVFYVSAFGHKDERPDLRRPDAIHEIDAATGKVLRKFDMTRTGDITGATRVGRELLACDGWGGGVWVVDLDNPDAELTQTFDRVAAGMPDYLASDGETIWAVEFMAPSLVKSTSDGKLLDWTERPFGLNPVAWDGKNLWAFDSDNNRICLIERASADEAPSIELTRQLIQAEPTFDIPNLDGAARRQAFAVNLLSPISQPQDTDDFDAQFTLGWSDDALLVGARIHDDDFVAAKDLKKLWGNQADCVLVYVKAPDGEMLRVVVEPGMTDDQPEPRIMHEPHTNRTREATVQRRKLDDGYALQISLPWDLIGIEPAEGKDLRVQLIALDVDAAGEDMEMHGLMWYPATGTPENPMISYRVSLAQQASPAATALVTPVKNAHGLIDSIRVAARAERVGQTVTIAGNGAVSGETALTIDRAGMAVAWIPLPAGNQWPLTLTLDGETIATFDPAAATVSGRVIIEGVPSLGWGKSGDTTFAGALESALSVTEHPYSYAQIMGYSGLAFRFRWGPRSEGWCPSVPVGEFPEEQAAVIWATGWQVQDEDNMDNEDDPHMERFAADMVASIDAGFPVVGYGPGRPALNVAVAFGYDNGGESFLWWDFFGGDTPVVLPATQTGPWIWILKSFNEPPSRRKQLLASLKIAVRNWHRPDEKLPPGKYYYLWGDVAYTAWAADIRKAATFDDEQQGPLFFANWWCFGILVDARNTAAVFLREYADAAGDDQAATHIRKAADLYQQEGQLLGAFYGTKDAFIGPWSGKSAEDWTDEVRQREFAAIAQAHSLDRQAIAELEAALAAME</sequence>
<dbReference type="PROSITE" id="PS51257">
    <property type="entry name" value="PROKAR_LIPOPROTEIN"/>
    <property type="match status" value="1"/>
</dbReference>
<comment type="caution">
    <text evidence="1">The sequence shown here is derived from an EMBL/GenBank/DDBJ whole genome shotgun (WGS) entry which is preliminary data.</text>
</comment>
<gene>
    <name evidence="1" type="ORF">LCGC14_0018730</name>
</gene>
<dbReference type="SUPFAM" id="SSF48239">
    <property type="entry name" value="Terpenoid cyclases/Protein prenyltransferases"/>
    <property type="match status" value="1"/>
</dbReference>
<dbReference type="Gene3D" id="2.130.10.10">
    <property type="entry name" value="YVTN repeat-like/Quinoprotein amine dehydrogenase"/>
    <property type="match status" value="1"/>
</dbReference>
<organism evidence="1">
    <name type="scientific">marine sediment metagenome</name>
    <dbReference type="NCBI Taxonomy" id="412755"/>
    <lineage>
        <taxon>unclassified sequences</taxon>
        <taxon>metagenomes</taxon>
        <taxon>ecological metagenomes</taxon>
    </lineage>
</organism>
<evidence type="ECO:0000313" key="1">
    <source>
        <dbReference type="EMBL" id="KKO11392.1"/>
    </source>
</evidence>
<reference evidence="1" key="1">
    <citation type="journal article" date="2015" name="Nature">
        <title>Complex archaea that bridge the gap between prokaryotes and eukaryotes.</title>
        <authorList>
            <person name="Spang A."/>
            <person name="Saw J.H."/>
            <person name="Jorgensen S.L."/>
            <person name="Zaremba-Niedzwiedzka K."/>
            <person name="Martijn J."/>
            <person name="Lind A.E."/>
            <person name="van Eijk R."/>
            <person name="Schleper C."/>
            <person name="Guy L."/>
            <person name="Ettema T.J."/>
        </authorList>
    </citation>
    <scope>NUCLEOTIDE SEQUENCE</scope>
</reference>
<dbReference type="SUPFAM" id="SSF49344">
    <property type="entry name" value="CBD9-like"/>
    <property type="match status" value="1"/>
</dbReference>
<protein>
    <submittedName>
        <fullName evidence="1">Uncharacterized protein</fullName>
    </submittedName>
</protein>
<name>A0A0F9YGN6_9ZZZZ</name>
<dbReference type="SUPFAM" id="SSF63829">
    <property type="entry name" value="Calcium-dependent phosphotriesterase"/>
    <property type="match status" value="1"/>
</dbReference>
<dbReference type="Gene3D" id="2.60.40.1190">
    <property type="match status" value="1"/>
</dbReference>
<proteinExistence type="predicted"/>
<accession>A0A0F9YGN6</accession>
<dbReference type="EMBL" id="LAZR01000003">
    <property type="protein sequence ID" value="KKO11392.1"/>
    <property type="molecule type" value="Genomic_DNA"/>
</dbReference>
<dbReference type="InterPro" id="IPR008930">
    <property type="entry name" value="Terpenoid_cyclase/PrenylTrfase"/>
</dbReference>
<dbReference type="AlphaFoldDB" id="A0A0F9YGN6"/>